<dbReference type="CDD" id="cd00577">
    <property type="entry name" value="PCNA"/>
    <property type="match status" value="1"/>
</dbReference>
<keyword evidence="7" id="KW-0227">DNA damage</keyword>
<dbReference type="AlphaFoldDB" id="A0A3B3RXX9"/>
<dbReference type="InterPro" id="IPR007268">
    <property type="entry name" value="Rad9/Ddc1"/>
</dbReference>
<dbReference type="CTD" id="144715"/>
<sequence length="416" mass="45218">MKCVIEGSNVKVFGKAIHALSRISDEMWLDPLEKGLAVRSVGPAHSSYGCFLFTRLFFQLYSLNISSPQAALGRCKLPVKSVLPLFRCSASIERSVDSCKISTGLSDTQVTFQLFCKHGITKTYNLGFQEHDVLQAVFPAHLCPNVLKAQPSLLGDMVIHFPASQEEVTLSVCPKRVTMRNYCEERDQIKVMSTEMSLHPEEFDYFHVGVDSDITFCLKELRGLLSFAESHGLPVYVHFGHPGQPVRFSVENMVLEASVVLATQTDSESEVSVQPGGSEDPAAPSVCLSVERSQSWSPCMPPSVCTGGGVESRPQDAPPTAPPEEQVPSSQGSPVLSRPGNLEYFGLHVATDSGAHAAEPESADPATFRLHSLLFGAVSSPWPNEGDVLHTSLACASDTEEDNMEERSSATPMPIY</sequence>
<evidence type="ECO:0000313" key="16">
    <source>
        <dbReference type="Proteomes" id="UP000261540"/>
    </source>
</evidence>
<evidence type="ECO:0000256" key="2">
    <source>
        <dbReference type="ARBA" id="ARBA00004123"/>
    </source>
</evidence>
<evidence type="ECO:0000256" key="9">
    <source>
        <dbReference type="ARBA" id="ARBA00022839"/>
    </source>
</evidence>
<dbReference type="Ensembl" id="ENSPKIT00000004005.1">
    <property type="protein sequence ID" value="ENSPKIP00000023324.1"/>
    <property type="gene ID" value="ENSPKIG00000007002.1"/>
</dbReference>
<dbReference type="SUPFAM" id="SSF55979">
    <property type="entry name" value="DNA clamp"/>
    <property type="match status" value="1"/>
</dbReference>
<dbReference type="EC" id="3.1.11.2" evidence="4"/>
<keyword evidence="8" id="KW-0378">Hydrolase</keyword>
<dbReference type="GO" id="GO:0000076">
    <property type="term" value="P:DNA replication checkpoint signaling"/>
    <property type="evidence" value="ECO:0007669"/>
    <property type="project" value="TreeGrafter"/>
</dbReference>
<evidence type="ECO:0000256" key="13">
    <source>
        <dbReference type="ARBA" id="ARBA00079896"/>
    </source>
</evidence>
<dbReference type="GO" id="GO:0071479">
    <property type="term" value="P:cellular response to ionizing radiation"/>
    <property type="evidence" value="ECO:0007669"/>
    <property type="project" value="TreeGrafter"/>
</dbReference>
<name>A0A3B3RXX9_9TELE</name>
<dbReference type="STRING" id="1676925.ENSPKIP00000023324"/>
<feature type="region of interest" description="Disordered" evidence="14">
    <location>
        <begin position="266"/>
        <end position="287"/>
    </location>
</feature>
<keyword evidence="10" id="KW-0539">Nucleus</keyword>
<dbReference type="RefSeq" id="XP_023689592.1">
    <property type="nucleotide sequence ID" value="XM_023833824.2"/>
</dbReference>
<dbReference type="PANTHER" id="PTHR15237:SF2">
    <property type="entry name" value="CELL CYCLE CHECKPOINT CONTROL PROTEIN RAD9B"/>
    <property type="match status" value="1"/>
</dbReference>
<dbReference type="GeneID" id="111855130"/>
<dbReference type="GO" id="GO:0031573">
    <property type="term" value="P:mitotic intra-S DNA damage checkpoint signaling"/>
    <property type="evidence" value="ECO:0007669"/>
    <property type="project" value="TreeGrafter"/>
</dbReference>
<accession>A0A3B3RXX9</accession>
<evidence type="ECO:0000313" key="15">
    <source>
        <dbReference type="Ensembl" id="ENSPKIP00000023324.1"/>
    </source>
</evidence>
<dbReference type="GO" id="GO:0006281">
    <property type="term" value="P:DNA repair"/>
    <property type="evidence" value="ECO:0007669"/>
    <property type="project" value="TreeGrafter"/>
</dbReference>
<dbReference type="Proteomes" id="UP000261540">
    <property type="component" value="Unplaced"/>
</dbReference>
<evidence type="ECO:0000256" key="4">
    <source>
        <dbReference type="ARBA" id="ARBA00012115"/>
    </source>
</evidence>
<comment type="subcellular location">
    <subcellularLocation>
        <location evidence="2">Nucleus</location>
    </subcellularLocation>
</comment>
<evidence type="ECO:0000256" key="12">
    <source>
        <dbReference type="ARBA" id="ARBA00069752"/>
    </source>
</evidence>
<organism evidence="15 16">
    <name type="scientific">Paramormyrops kingsleyae</name>
    <dbReference type="NCBI Taxonomy" id="1676925"/>
    <lineage>
        <taxon>Eukaryota</taxon>
        <taxon>Metazoa</taxon>
        <taxon>Chordata</taxon>
        <taxon>Craniata</taxon>
        <taxon>Vertebrata</taxon>
        <taxon>Euteleostomi</taxon>
        <taxon>Actinopterygii</taxon>
        <taxon>Neopterygii</taxon>
        <taxon>Teleostei</taxon>
        <taxon>Osteoglossocephala</taxon>
        <taxon>Osteoglossomorpha</taxon>
        <taxon>Osteoglossiformes</taxon>
        <taxon>Mormyridae</taxon>
        <taxon>Paramormyrops</taxon>
    </lineage>
</organism>
<evidence type="ECO:0000256" key="8">
    <source>
        <dbReference type="ARBA" id="ARBA00022801"/>
    </source>
</evidence>
<evidence type="ECO:0000256" key="6">
    <source>
        <dbReference type="ARBA" id="ARBA00022722"/>
    </source>
</evidence>
<evidence type="ECO:0000256" key="11">
    <source>
        <dbReference type="ARBA" id="ARBA00059283"/>
    </source>
</evidence>
<dbReference type="GeneTree" id="ENSGT00390000005767"/>
<keyword evidence="16" id="KW-1185">Reference proteome</keyword>
<keyword evidence="6" id="KW-0540">Nuclease</keyword>
<evidence type="ECO:0000256" key="10">
    <source>
        <dbReference type="ARBA" id="ARBA00023242"/>
    </source>
</evidence>
<protein>
    <recommendedName>
        <fullName evidence="12">Cell cycle checkpoint control protein RAD9A</fullName>
        <ecNumber evidence="4">3.1.11.2</ecNumber>
    </recommendedName>
    <alternativeName>
        <fullName evidence="13">DNA repair exonuclease rad9 homolog A</fullName>
    </alternativeName>
</protein>
<comment type="catalytic activity">
    <reaction evidence="1">
        <text>Exonucleolytic cleavage in the 3'- to 5'-direction to yield nucleoside 5'-phosphates.</text>
        <dbReference type="EC" id="3.1.11.2"/>
    </reaction>
</comment>
<evidence type="ECO:0000256" key="1">
    <source>
        <dbReference type="ARBA" id="ARBA00000493"/>
    </source>
</evidence>
<evidence type="ECO:0000256" key="14">
    <source>
        <dbReference type="SAM" id="MobiDB-lite"/>
    </source>
</evidence>
<keyword evidence="9" id="KW-0269">Exonuclease</keyword>
<proteinExistence type="inferred from homology"/>
<reference evidence="15" key="1">
    <citation type="submission" date="2025-08" db="UniProtKB">
        <authorList>
            <consortium name="Ensembl"/>
        </authorList>
    </citation>
    <scope>IDENTIFICATION</scope>
</reference>
<feature type="region of interest" description="Disordered" evidence="14">
    <location>
        <begin position="304"/>
        <end position="338"/>
    </location>
</feature>
<feature type="region of interest" description="Disordered" evidence="14">
    <location>
        <begin position="397"/>
        <end position="416"/>
    </location>
</feature>
<dbReference type="Gene3D" id="3.70.10.10">
    <property type="match status" value="1"/>
</dbReference>
<dbReference type="Pfam" id="PF04139">
    <property type="entry name" value="Rad9"/>
    <property type="match status" value="1"/>
</dbReference>
<evidence type="ECO:0000256" key="7">
    <source>
        <dbReference type="ARBA" id="ARBA00022763"/>
    </source>
</evidence>
<dbReference type="GO" id="GO:0030896">
    <property type="term" value="C:checkpoint clamp complex"/>
    <property type="evidence" value="ECO:0007669"/>
    <property type="project" value="InterPro"/>
</dbReference>
<keyword evidence="5" id="KW-0597">Phosphoprotein</keyword>
<evidence type="ECO:0000256" key="3">
    <source>
        <dbReference type="ARBA" id="ARBA00008494"/>
    </source>
</evidence>
<dbReference type="InterPro" id="IPR046938">
    <property type="entry name" value="DNA_clamp_sf"/>
</dbReference>
<dbReference type="GO" id="GO:0008311">
    <property type="term" value="F:double-stranded DNA 3'-5' DNA exonuclease activity"/>
    <property type="evidence" value="ECO:0007669"/>
    <property type="project" value="UniProtKB-EC"/>
</dbReference>
<comment type="similarity">
    <text evidence="3">Belongs to the rad9 family.</text>
</comment>
<dbReference type="PANTHER" id="PTHR15237">
    <property type="entry name" value="DNA REPAIR PROTEIN RAD9"/>
    <property type="match status" value="1"/>
</dbReference>
<comment type="function">
    <text evidence="11">Component of the 9-1-1 cell-cycle checkpoint response complex that plays a major role in DNA repair. The 9-1-1 complex is recruited to DNA lesion upon damage by the RAD17-replication factor C (RFC) clamp loader complex. Acts then as a sliding clamp platform on DNA for several proteins involved in long-patch base excision repair (LP-BER). The 9-1-1 complex stimulates DNA polymerase beta (POLB) activity by increasing its affinity for the 3'-OH end of the primer-template and stabilizes POLB to those sites where LP-BER proceeds; endonuclease FEN1 cleavage activity on substrates with double, nick, or gap flaps of distinct sequences and lengths; and DNA ligase I (LIG1) on long-patch base excision repair substrates. The 9-1-1 complex is necessary for the recruitment of RHNO1 to sites of double-stranded breaks (DSB) occurring during the S phase. RAD9A possesses 3'-&gt;5' double stranded DNA exonuclease activity.</text>
</comment>
<evidence type="ECO:0000256" key="5">
    <source>
        <dbReference type="ARBA" id="ARBA00022553"/>
    </source>
</evidence>
<reference evidence="15" key="2">
    <citation type="submission" date="2025-09" db="UniProtKB">
        <authorList>
            <consortium name="Ensembl"/>
        </authorList>
    </citation>
    <scope>IDENTIFICATION</scope>
</reference>
<dbReference type="FunFam" id="3.70.10.10:FF:000005">
    <property type="entry name" value="Cell cycle checkpoint control protein"/>
    <property type="match status" value="1"/>
</dbReference>